<keyword evidence="13" id="KW-0539">Nucleus</keyword>
<dbReference type="GO" id="GO:0005874">
    <property type="term" value="C:microtubule"/>
    <property type="evidence" value="ECO:0007669"/>
    <property type="project" value="UniProtKB-KW"/>
</dbReference>
<evidence type="ECO:0000256" key="11">
    <source>
        <dbReference type="ARBA" id="ARBA00022838"/>
    </source>
</evidence>
<organism evidence="17 18">
    <name type="scientific">Entomortierella chlamydospora</name>
    <dbReference type="NCBI Taxonomy" id="101097"/>
    <lineage>
        <taxon>Eukaryota</taxon>
        <taxon>Fungi</taxon>
        <taxon>Fungi incertae sedis</taxon>
        <taxon>Mucoromycota</taxon>
        <taxon>Mortierellomycotina</taxon>
        <taxon>Mortierellomycetes</taxon>
        <taxon>Mortierellales</taxon>
        <taxon>Mortierellaceae</taxon>
        <taxon>Entomortierella</taxon>
    </lineage>
</organism>
<gene>
    <name evidence="17" type="primary">ASK1</name>
    <name evidence="17" type="ORF">BGZ80_009901</name>
</gene>
<feature type="region of interest" description="Disordered" evidence="16">
    <location>
        <begin position="399"/>
        <end position="441"/>
    </location>
</feature>
<feature type="compositionally biased region" description="Polar residues" evidence="16">
    <location>
        <begin position="613"/>
        <end position="636"/>
    </location>
</feature>
<dbReference type="GO" id="GO:0051301">
    <property type="term" value="P:cell division"/>
    <property type="evidence" value="ECO:0007669"/>
    <property type="project" value="UniProtKB-KW"/>
</dbReference>
<feature type="region of interest" description="Disordered" evidence="16">
    <location>
        <begin position="90"/>
        <end position="134"/>
    </location>
</feature>
<evidence type="ECO:0000256" key="9">
    <source>
        <dbReference type="ARBA" id="ARBA00022701"/>
    </source>
</evidence>
<feature type="region of interest" description="Disordered" evidence="16">
    <location>
        <begin position="148"/>
        <end position="260"/>
    </location>
</feature>
<proteinExistence type="inferred from homology"/>
<dbReference type="Proteomes" id="UP000703661">
    <property type="component" value="Unassembled WGS sequence"/>
</dbReference>
<feature type="compositionally biased region" description="Basic and acidic residues" evidence="16">
    <location>
        <begin position="420"/>
        <end position="433"/>
    </location>
</feature>
<evidence type="ECO:0000256" key="2">
    <source>
        <dbReference type="ARBA" id="ARBA00004186"/>
    </source>
</evidence>
<dbReference type="AlphaFoldDB" id="A0A9P6MVM3"/>
<evidence type="ECO:0000313" key="17">
    <source>
        <dbReference type="EMBL" id="KAG0015353.1"/>
    </source>
</evidence>
<evidence type="ECO:0000256" key="15">
    <source>
        <dbReference type="ARBA" id="ARBA00023328"/>
    </source>
</evidence>
<keyword evidence="11" id="KW-0995">Kinetochore</keyword>
<protein>
    <recommendedName>
        <fullName evidence="5">DASH complex subunit ASK1</fullName>
    </recommendedName>
</protein>
<accession>A0A9P6MVM3</accession>
<evidence type="ECO:0000256" key="13">
    <source>
        <dbReference type="ARBA" id="ARBA00023242"/>
    </source>
</evidence>
<evidence type="ECO:0000256" key="4">
    <source>
        <dbReference type="ARBA" id="ARBA00010731"/>
    </source>
</evidence>
<dbReference type="GO" id="GO:0042729">
    <property type="term" value="C:DASH complex"/>
    <property type="evidence" value="ECO:0007669"/>
    <property type="project" value="InterPro"/>
</dbReference>
<evidence type="ECO:0000256" key="5">
    <source>
        <dbReference type="ARBA" id="ARBA00014520"/>
    </source>
</evidence>
<reference evidence="17" key="1">
    <citation type="journal article" date="2020" name="Fungal Divers.">
        <title>Resolving the Mortierellaceae phylogeny through synthesis of multi-gene phylogenetics and phylogenomics.</title>
        <authorList>
            <person name="Vandepol N."/>
            <person name="Liber J."/>
            <person name="Desiro A."/>
            <person name="Na H."/>
            <person name="Kennedy M."/>
            <person name="Barry K."/>
            <person name="Grigoriev I.V."/>
            <person name="Miller A.N."/>
            <person name="O'Donnell K."/>
            <person name="Stajich J.E."/>
            <person name="Bonito G."/>
        </authorList>
    </citation>
    <scope>NUCLEOTIDE SEQUENCE</scope>
    <source>
        <strain evidence="17">NRRL 2769</strain>
    </source>
</reference>
<feature type="compositionally biased region" description="Polar residues" evidence="16">
    <location>
        <begin position="189"/>
        <end position="218"/>
    </location>
</feature>
<feature type="compositionally biased region" description="Polar residues" evidence="16">
    <location>
        <begin position="720"/>
        <end position="740"/>
    </location>
</feature>
<keyword evidence="7" id="KW-0963">Cytoplasm</keyword>
<feature type="region of interest" description="Disordered" evidence="16">
    <location>
        <begin position="720"/>
        <end position="769"/>
    </location>
</feature>
<comment type="similarity">
    <text evidence="4">Belongs to the DASH complex ASK1 family.</text>
</comment>
<dbReference type="PANTHER" id="PTHR28200">
    <property type="entry name" value="DASH COMPLEX SUBUNIT ASK1"/>
    <property type="match status" value="1"/>
</dbReference>
<evidence type="ECO:0000256" key="1">
    <source>
        <dbReference type="ARBA" id="ARBA00004123"/>
    </source>
</evidence>
<dbReference type="GO" id="GO:0044732">
    <property type="term" value="C:mitotic spindle pole body"/>
    <property type="evidence" value="ECO:0007669"/>
    <property type="project" value="TreeGrafter"/>
</dbReference>
<feature type="compositionally biased region" description="Polar residues" evidence="16">
    <location>
        <begin position="363"/>
        <end position="372"/>
    </location>
</feature>
<keyword evidence="14" id="KW-0131">Cell cycle</keyword>
<evidence type="ECO:0000256" key="3">
    <source>
        <dbReference type="ARBA" id="ARBA00004629"/>
    </source>
</evidence>
<dbReference type="GO" id="GO:0008608">
    <property type="term" value="P:attachment of spindle microtubules to kinetochore"/>
    <property type="evidence" value="ECO:0007669"/>
    <property type="project" value="InterPro"/>
</dbReference>
<keyword evidence="18" id="KW-1185">Reference proteome</keyword>
<keyword evidence="9" id="KW-0493">Microtubule</keyword>
<keyword evidence="12" id="KW-0206">Cytoskeleton</keyword>
<dbReference type="EMBL" id="JAAAID010000636">
    <property type="protein sequence ID" value="KAG0015353.1"/>
    <property type="molecule type" value="Genomic_DNA"/>
</dbReference>
<feature type="compositionally biased region" description="Low complexity" evidence="16">
    <location>
        <begin position="663"/>
        <end position="676"/>
    </location>
</feature>
<name>A0A9P6MVM3_9FUNG</name>
<feature type="compositionally biased region" description="Polar residues" evidence="16">
    <location>
        <begin position="677"/>
        <end position="686"/>
    </location>
</feature>
<evidence type="ECO:0000256" key="10">
    <source>
        <dbReference type="ARBA" id="ARBA00022776"/>
    </source>
</evidence>
<feature type="region of interest" description="Disordered" evidence="16">
    <location>
        <begin position="607"/>
        <end position="646"/>
    </location>
</feature>
<comment type="caution">
    <text evidence="17">The sequence shown here is derived from an EMBL/GenBank/DDBJ whole genome shotgun (WGS) entry which is preliminary data.</text>
</comment>
<keyword evidence="8" id="KW-0132">Cell division</keyword>
<sequence length="811" mass="86038">MASSLRSTADVLDEIERLEQSITRTLQEIDQSFSDCQIIVSSKILPQIDRYAETSQGVWEHARLWLNFFEAASTTAAPTVGPRAQAVRDARNRQQTEMKLGNTQSEPTTPEYAGLSVPRSPGYDNLEDNSTNRQRIDLSSSRLSLDFLGSSPLGSMPSTPTPGRGGRKISQYLGDIAPPAAINWPDLQSGDNAHSTPTRQPYKFNTTAAEKESTTLSVTPKDRPQSIPTYTQPNPPHTPLGNRRQSHQGTSHPRRSQDGGFVEIDLEGDHQDVITPPSTLHFSIPESKLATTPRSVVAKSRIDTIHMKDGLVIPQPIFVNDDDDDALIADKYVGGSISGSGIGGSKKRSREGDLHDPEEDDPNSQPNGWASLTDQQRNIERLLKSPRKMASVQDFFAPSQTQAAAAPSSSSSSSKSASDTGKKQQREESKDTNGDGQSPSRDLISQIEAQADQTEEDPLIAALATPPETRKAIMDRKARDSLLPQLHATSSTISSSSSSSLLSKVSAPIFSMPGLARSISGTTPNTTAVSTTSVQESLLTTVPTGTNGADSSVARSTSSTIGATFMESFNSAFAATSNRRQTMATPIARSNIFSSASLGQYSRNSIGPGYRPNLTSAPFGSPRSAGSTNSRLSLLGSTRHHPVEPTSAGKVAASIIASAAAATSSSSNSRTSSQANELNGSTRQASQSGLDKFTFGAGSNTIATGILSTPVVSTTSMLAQGQDYPSTSSSTGSAGQVSNARDSDFPSGGFLTPFTNRNPPPAPRLGYHSDTIMTQSSLGLNHDGFGFDSEDRTRMTMASNSSGISDGELNE</sequence>
<keyword evidence="15" id="KW-0137">Centromere</keyword>
<keyword evidence="6" id="KW-0158">Chromosome</keyword>
<feature type="region of interest" description="Disordered" evidence="16">
    <location>
        <begin position="783"/>
        <end position="811"/>
    </location>
</feature>
<feature type="region of interest" description="Disordered" evidence="16">
    <location>
        <begin position="663"/>
        <end position="686"/>
    </location>
</feature>
<evidence type="ECO:0000313" key="18">
    <source>
        <dbReference type="Proteomes" id="UP000703661"/>
    </source>
</evidence>
<feature type="compositionally biased region" description="Polar residues" evidence="16">
    <location>
        <begin position="97"/>
        <end position="108"/>
    </location>
</feature>
<evidence type="ECO:0000256" key="12">
    <source>
        <dbReference type="ARBA" id="ARBA00023212"/>
    </source>
</evidence>
<comment type="subcellular location">
    <subcellularLocation>
        <location evidence="3">Chromosome</location>
        <location evidence="3">Centromere</location>
        <location evidence="3">Kinetochore</location>
    </subcellularLocation>
    <subcellularLocation>
        <location evidence="2">Cytoplasm</location>
        <location evidence="2">Cytoskeleton</location>
        <location evidence="2">Spindle</location>
    </subcellularLocation>
    <subcellularLocation>
        <location evidence="1">Nucleus</location>
    </subcellularLocation>
</comment>
<evidence type="ECO:0000256" key="6">
    <source>
        <dbReference type="ARBA" id="ARBA00022454"/>
    </source>
</evidence>
<dbReference type="Pfam" id="PF08655">
    <property type="entry name" value="DASH_Ask1"/>
    <property type="match status" value="1"/>
</dbReference>
<dbReference type="GO" id="GO:0072686">
    <property type="term" value="C:mitotic spindle"/>
    <property type="evidence" value="ECO:0007669"/>
    <property type="project" value="InterPro"/>
</dbReference>
<evidence type="ECO:0000256" key="8">
    <source>
        <dbReference type="ARBA" id="ARBA00022618"/>
    </source>
</evidence>
<feature type="region of interest" description="Disordered" evidence="16">
    <location>
        <begin position="333"/>
        <end position="372"/>
    </location>
</feature>
<feature type="compositionally biased region" description="Low complexity" evidence="16">
    <location>
        <begin position="399"/>
        <end position="418"/>
    </location>
</feature>
<evidence type="ECO:0000256" key="14">
    <source>
        <dbReference type="ARBA" id="ARBA00023306"/>
    </source>
</evidence>
<dbReference type="PANTHER" id="PTHR28200:SF1">
    <property type="entry name" value="DASH COMPLEX SUBUNIT ASK1"/>
    <property type="match status" value="1"/>
</dbReference>
<evidence type="ECO:0000256" key="7">
    <source>
        <dbReference type="ARBA" id="ARBA00022490"/>
    </source>
</evidence>
<keyword evidence="10" id="KW-0498">Mitosis</keyword>
<evidence type="ECO:0000256" key="16">
    <source>
        <dbReference type="SAM" id="MobiDB-lite"/>
    </source>
</evidence>
<dbReference type="InterPro" id="IPR013964">
    <property type="entry name" value="DASH_Ask1"/>
</dbReference>